<evidence type="ECO:0000313" key="3">
    <source>
        <dbReference type="EMBL" id="MDH6284639.1"/>
    </source>
</evidence>
<feature type="region of interest" description="Disordered" evidence="1">
    <location>
        <begin position="1"/>
        <end position="38"/>
    </location>
</feature>
<feature type="domain" description="GmrSD restriction endonucleases C-terminal" evidence="2">
    <location>
        <begin position="6"/>
        <end position="66"/>
    </location>
</feature>
<dbReference type="Proteomes" id="UP001160334">
    <property type="component" value="Unassembled WGS sequence"/>
</dbReference>
<protein>
    <recommendedName>
        <fullName evidence="2">GmrSD restriction endonucleases C-terminal domain-containing protein</fullName>
    </recommendedName>
</protein>
<evidence type="ECO:0000256" key="1">
    <source>
        <dbReference type="SAM" id="MobiDB-lite"/>
    </source>
</evidence>
<dbReference type="InterPro" id="IPR011089">
    <property type="entry name" value="GmrSD_C"/>
</dbReference>
<proteinExistence type="predicted"/>
<reference evidence="3 4" key="1">
    <citation type="submission" date="2023-04" db="EMBL/GenBank/DDBJ databases">
        <title>Forest soil microbial communities from Buena Vista Peninsula, Colon Province, Panama.</title>
        <authorList>
            <person name="Bouskill N."/>
        </authorList>
    </citation>
    <scope>NUCLEOTIDE SEQUENCE [LARGE SCALE GENOMIC DNA]</scope>
    <source>
        <strain evidence="3 4">CFH S0262</strain>
    </source>
</reference>
<comment type="caution">
    <text evidence="3">The sequence shown here is derived from an EMBL/GenBank/DDBJ whole genome shotgun (WGS) entry which is preliminary data.</text>
</comment>
<dbReference type="EMBL" id="JARXVC010000025">
    <property type="protein sequence ID" value="MDH6284639.1"/>
    <property type="molecule type" value="Genomic_DNA"/>
</dbReference>
<dbReference type="Pfam" id="PF07510">
    <property type="entry name" value="GmrSD_C"/>
    <property type="match status" value="1"/>
</dbReference>
<gene>
    <name evidence="3" type="ORF">M2280_005900</name>
</gene>
<sequence>MAEGQPTRRSVANDPLNLQAVDGPTNGQKSDGDAATWVPPNKSYRCPYVTRQVQVKAKYDLWITQADPSAPPWGPWGFVP</sequence>
<evidence type="ECO:0000259" key="2">
    <source>
        <dbReference type="Pfam" id="PF07510"/>
    </source>
</evidence>
<keyword evidence="4" id="KW-1185">Reference proteome</keyword>
<organism evidence="3 4">
    <name type="scientific">Prescottella agglutinans</name>
    <dbReference type="NCBI Taxonomy" id="1644129"/>
    <lineage>
        <taxon>Bacteria</taxon>
        <taxon>Bacillati</taxon>
        <taxon>Actinomycetota</taxon>
        <taxon>Actinomycetes</taxon>
        <taxon>Mycobacteriales</taxon>
        <taxon>Nocardiaceae</taxon>
        <taxon>Prescottella</taxon>
    </lineage>
</organism>
<evidence type="ECO:0000313" key="4">
    <source>
        <dbReference type="Proteomes" id="UP001160334"/>
    </source>
</evidence>
<accession>A0ABT6ML94</accession>
<name>A0ABT6ML94_9NOCA</name>